<keyword evidence="1" id="KW-1133">Transmembrane helix</keyword>
<dbReference type="Pfam" id="PF03713">
    <property type="entry name" value="DUF305"/>
    <property type="match status" value="1"/>
</dbReference>
<accession>A0A7C9HP00</accession>
<sequence>MIVLSFLAMYALMYAMVDRFANVYNNVNQFYMAGLMVAPMLVIELVLMWHMYPDRKINSVLLAIGVIAGIAFWCLIRQQAAVSESQFYRSMIPHHAGAILMCEQRKTDSADVARLCGEIIKSQKAEVAQMKVRLGEAPDAE</sequence>
<dbReference type="EMBL" id="WOXT01000005">
    <property type="protein sequence ID" value="MUV15416.1"/>
    <property type="molecule type" value="Genomic_DNA"/>
</dbReference>
<evidence type="ECO:0000313" key="3">
    <source>
        <dbReference type="EMBL" id="MUV15416.1"/>
    </source>
</evidence>
<dbReference type="InterPro" id="IPR012347">
    <property type="entry name" value="Ferritin-like"/>
</dbReference>
<protein>
    <submittedName>
        <fullName evidence="3">DUF305 domain-containing protein</fullName>
    </submittedName>
</protein>
<organism evidence="3 4">
    <name type="scientific">Noviluteimonas gilva</name>
    <dbReference type="NCBI Taxonomy" id="2682097"/>
    <lineage>
        <taxon>Bacteria</taxon>
        <taxon>Pseudomonadati</taxon>
        <taxon>Pseudomonadota</taxon>
        <taxon>Gammaproteobacteria</taxon>
        <taxon>Lysobacterales</taxon>
        <taxon>Lysobacteraceae</taxon>
        <taxon>Noviluteimonas</taxon>
    </lineage>
</organism>
<feature type="domain" description="DUF305" evidence="2">
    <location>
        <begin position="80"/>
        <end position="131"/>
    </location>
</feature>
<name>A0A7C9HP00_9GAMM</name>
<comment type="caution">
    <text evidence="3">The sequence shown here is derived from an EMBL/GenBank/DDBJ whole genome shotgun (WGS) entry which is preliminary data.</text>
</comment>
<dbReference type="InterPro" id="IPR005183">
    <property type="entry name" value="DUF305_CopM-like"/>
</dbReference>
<gene>
    <name evidence="3" type="ORF">GN331_14515</name>
</gene>
<keyword evidence="4" id="KW-1185">Reference proteome</keyword>
<evidence type="ECO:0000313" key="4">
    <source>
        <dbReference type="Proteomes" id="UP000479692"/>
    </source>
</evidence>
<feature type="transmembrane region" description="Helical" evidence="1">
    <location>
        <begin position="59"/>
        <end position="76"/>
    </location>
</feature>
<evidence type="ECO:0000256" key="1">
    <source>
        <dbReference type="SAM" id="Phobius"/>
    </source>
</evidence>
<keyword evidence="1" id="KW-0812">Transmembrane</keyword>
<dbReference type="Gene3D" id="1.20.1260.10">
    <property type="match status" value="1"/>
</dbReference>
<reference evidence="3 4" key="1">
    <citation type="submission" date="2019-12" db="EMBL/GenBank/DDBJ databases">
        <authorList>
            <person name="Xu J."/>
        </authorList>
    </citation>
    <scope>NUCLEOTIDE SEQUENCE [LARGE SCALE GENOMIC DNA]</scope>
    <source>
        <strain evidence="3 4">HX-5-24</strain>
    </source>
</reference>
<evidence type="ECO:0000259" key="2">
    <source>
        <dbReference type="Pfam" id="PF03713"/>
    </source>
</evidence>
<dbReference type="AlphaFoldDB" id="A0A7C9HP00"/>
<dbReference type="Proteomes" id="UP000479692">
    <property type="component" value="Unassembled WGS sequence"/>
</dbReference>
<proteinExistence type="predicted"/>
<feature type="transmembrane region" description="Helical" evidence="1">
    <location>
        <begin position="29"/>
        <end position="47"/>
    </location>
</feature>
<keyword evidence="1" id="KW-0472">Membrane</keyword>